<dbReference type="RefSeq" id="WP_152947875.1">
    <property type="nucleotide sequence ID" value="NZ_WHYR01000048.1"/>
</dbReference>
<accession>A0A6N7ITM4</accession>
<name>A0A6N7ITM4_9FIRM</name>
<dbReference type="Proteomes" id="UP000441717">
    <property type="component" value="Unassembled WGS sequence"/>
</dbReference>
<proteinExistence type="predicted"/>
<evidence type="ECO:0000259" key="1">
    <source>
        <dbReference type="Pfam" id="PF09651"/>
    </source>
</evidence>
<reference evidence="2 3" key="1">
    <citation type="submission" date="2019-10" db="EMBL/GenBank/DDBJ databases">
        <title>Comparative genomics of sulfur disproportionating microorganisms.</title>
        <authorList>
            <person name="Ward L.M."/>
            <person name="Bertran E."/>
            <person name="Johnston D."/>
        </authorList>
    </citation>
    <scope>NUCLEOTIDE SEQUENCE [LARGE SCALE GENOMIC DNA]</scope>
    <source>
        <strain evidence="2 3">DSM 14055</strain>
    </source>
</reference>
<dbReference type="CDD" id="cd09742">
    <property type="entry name" value="Csm6_III-A"/>
    <property type="match status" value="1"/>
</dbReference>
<dbReference type="Gene3D" id="3.40.50.10770">
    <property type="entry name" value="Hypothetical protein VC1899 like domain (Restriction endonuclease-like)"/>
    <property type="match status" value="1"/>
</dbReference>
<dbReference type="EMBL" id="WHYR01000048">
    <property type="protein sequence ID" value="MQL53402.1"/>
    <property type="molecule type" value="Genomic_DNA"/>
</dbReference>
<feature type="domain" description="CRISPR system ring nuclease SSO1393-like" evidence="1">
    <location>
        <begin position="70"/>
        <end position="209"/>
    </location>
</feature>
<keyword evidence="3" id="KW-1185">Reference proteome</keyword>
<protein>
    <submittedName>
        <fullName evidence="2">CRISPR-associated protein</fullName>
    </submittedName>
</protein>
<dbReference type="OrthoDB" id="1803092at2"/>
<comment type="caution">
    <text evidence="2">The sequence shown here is derived from an EMBL/GenBank/DDBJ whole genome shotgun (WGS) entry which is preliminary data.</text>
</comment>
<gene>
    <name evidence="2" type="ORF">GFC01_14275</name>
</gene>
<dbReference type="Pfam" id="PF09651">
    <property type="entry name" value="Cas_APE2256"/>
    <property type="match status" value="1"/>
</dbReference>
<dbReference type="InterPro" id="IPR013442">
    <property type="entry name" value="SSO1393-like"/>
</dbReference>
<organism evidence="2 3">
    <name type="scientific">Desulfofundulus thermobenzoicus</name>
    <dbReference type="NCBI Taxonomy" id="29376"/>
    <lineage>
        <taxon>Bacteria</taxon>
        <taxon>Bacillati</taxon>
        <taxon>Bacillota</taxon>
        <taxon>Clostridia</taxon>
        <taxon>Eubacteriales</taxon>
        <taxon>Peptococcaceae</taxon>
        <taxon>Desulfofundulus</taxon>
    </lineage>
</organism>
<sequence>MPHLIVSTVGTSLLTNYVNRQKNQDLSLLFRDTANAGEKELTSHQRDVIDEIIGKVDAELWNATHGELPQLSAELRGLLGYYGRDFYSRTAGMDHHVLVSTDTYQGREAARLLADHLERLGFNSVEILIPPGLSTRDCSSFTAGVNEVVKWCEQTLAGYRQHRYHIVFNLVGGFKSLQGYMNTLGMFYADEIIYIFEAPSADLIRIPRLPVVLDEIPVLQEKAALFALMENCYMAKEEEVKGIPEIYLYYDGEGSYTLSTWGLLMWERHKQKILGGDQLLPFPALVYERSFEKDFLDITDKARRADIQTTLAKVSLLFREQGLAGLRKDTGLLYETYEGRPGNIGHFRLNQDWRVSCRPEGNILRLRHVGSHDYVNDNP</sequence>
<dbReference type="Gene3D" id="1.10.196.30">
    <property type="match status" value="1"/>
</dbReference>
<evidence type="ECO:0000313" key="3">
    <source>
        <dbReference type="Proteomes" id="UP000441717"/>
    </source>
</evidence>
<evidence type="ECO:0000313" key="2">
    <source>
        <dbReference type="EMBL" id="MQL53402.1"/>
    </source>
</evidence>
<dbReference type="AlphaFoldDB" id="A0A6N7ITM4"/>